<protein>
    <submittedName>
        <fullName evidence="1">Auxin response factor 11</fullName>
    </submittedName>
</protein>
<sequence>MAIKSPKIPFLVVSQHPRPLLVCRCFSLAATSYGGGWSDSSESILTGWASGDGEERRVWCLEKARSMPARWSSAMAVGGGRQPAAQRTWCCCFGRVDVVRVCVRM</sequence>
<organism evidence="1 2">
    <name type="scientific">Striga asiatica</name>
    <name type="common">Asiatic witchweed</name>
    <name type="synonym">Buchnera asiatica</name>
    <dbReference type="NCBI Taxonomy" id="4170"/>
    <lineage>
        <taxon>Eukaryota</taxon>
        <taxon>Viridiplantae</taxon>
        <taxon>Streptophyta</taxon>
        <taxon>Embryophyta</taxon>
        <taxon>Tracheophyta</taxon>
        <taxon>Spermatophyta</taxon>
        <taxon>Magnoliopsida</taxon>
        <taxon>eudicotyledons</taxon>
        <taxon>Gunneridae</taxon>
        <taxon>Pentapetalae</taxon>
        <taxon>asterids</taxon>
        <taxon>lamiids</taxon>
        <taxon>Lamiales</taxon>
        <taxon>Orobanchaceae</taxon>
        <taxon>Buchnereae</taxon>
        <taxon>Striga</taxon>
    </lineage>
</organism>
<accession>A0A5A7PTX4</accession>
<proteinExistence type="predicted"/>
<evidence type="ECO:0000313" key="2">
    <source>
        <dbReference type="Proteomes" id="UP000325081"/>
    </source>
</evidence>
<gene>
    <name evidence="1" type="ORF">STAS_12595</name>
</gene>
<comment type="caution">
    <text evidence="1">The sequence shown here is derived from an EMBL/GenBank/DDBJ whole genome shotgun (WGS) entry which is preliminary data.</text>
</comment>
<reference evidence="2" key="1">
    <citation type="journal article" date="2019" name="Curr. Biol.">
        <title>Genome Sequence of Striga asiatica Provides Insight into the Evolution of Plant Parasitism.</title>
        <authorList>
            <person name="Yoshida S."/>
            <person name="Kim S."/>
            <person name="Wafula E.K."/>
            <person name="Tanskanen J."/>
            <person name="Kim Y.M."/>
            <person name="Honaas L."/>
            <person name="Yang Z."/>
            <person name="Spallek T."/>
            <person name="Conn C.E."/>
            <person name="Ichihashi Y."/>
            <person name="Cheong K."/>
            <person name="Cui S."/>
            <person name="Der J.P."/>
            <person name="Gundlach H."/>
            <person name="Jiao Y."/>
            <person name="Hori C."/>
            <person name="Ishida J.K."/>
            <person name="Kasahara H."/>
            <person name="Kiba T."/>
            <person name="Kim M.S."/>
            <person name="Koo N."/>
            <person name="Laohavisit A."/>
            <person name="Lee Y.H."/>
            <person name="Lumba S."/>
            <person name="McCourt P."/>
            <person name="Mortimer J.C."/>
            <person name="Mutuku J.M."/>
            <person name="Nomura T."/>
            <person name="Sasaki-Sekimoto Y."/>
            <person name="Seto Y."/>
            <person name="Wang Y."/>
            <person name="Wakatake T."/>
            <person name="Sakakibara H."/>
            <person name="Demura T."/>
            <person name="Yamaguchi S."/>
            <person name="Yoneyama K."/>
            <person name="Manabe R.I."/>
            <person name="Nelson D.C."/>
            <person name="Schulman A.H."/>
            <person name="Timko M.P."/>
            <person name="dePamphilis C.W."/>
            <person name="Choi D."/>
            <person name="Shirasu K."/>
        </authorList>
    </citation>
    <scope>NUCLEOTIDE SEQUENCE [LARGE SCALE GENOMIC DNA]</scope>
    <source>
        <strain evidence="2">cv. UVA1</strain>
    </source>
</reference>
<dbReference type="Proteomes" id="UP000325081">
    <property type="component" value="Unassembled WGS sequence"/>
</dbReference>
<dbReference type="EMBL" id="BKCP01005117">
    <property type="protein sequence ID" value="GER36265.1"/>
    <property type="molecule type" value="Genomic_DNA"/>
</dbReference>
<name>A0A5A7PTX4_STRAF</name>
<evidence type="ECO:0000313" key="1">
    <source>
        <dbReference type="EMBL" id="GER36265.1"/>
    </source>
</evidence>
<keyword evidence="2" id="KW-1185">Reference proteome</keyword>
<dbReference type="AlphaFoldDB" id="A0A5A7PTX4"/>